<organism evidence="1 2">
    <name type="scientific">Bacillus benzoevorans</name>
    <dbReference type="NCBI Taxonomy" id="1456"/>
    <lineage>
        <taxon>Bacteria</taxon>
        <taxon>Bacillati</taxon>
        <taxon>Bacillota</taxon>
        <taxon>Bacilli</taxon>
        <taxon>Bacillales</taxon>
        <taxon>Bacillaceae</taxon>
        <taxon>Bacillus</taxon>
    </lineage>
</organism>
<dbReference type="EMBL" id="JACHGK010000011">
    <property type="protein sequence ID" value="MBB6446492.1"/>
    <property type="molecule type" value="Genomic_DNA"/>
</dbReference>
<keyword evidence="2" id="KW-1185">Reference proteome</keyword>
<evidence type="ECO:0000313" key="1">
    <source>
        <dbReference type="EMBL" id="MBB6446492.1"/>
    </source>
</evidence>
<sequence>MNKVIVLEGLDFIFDRYELREIVEMWKKGFSVYYMSEYLEREPDEIFLALLHLSRNKRIEARKGGFFGG</sequence>
<reference evidence="1 2" key="1">
    <citation type="submission" date="2020-08" db="EMBL/GenBank/DDBJ databases">
        <title>Genomic Encyclopedia of Type Strains, Phase IV (KMG-IV): sequencing the most valuable type-strain genomes for metagenomic binning, comparative biology and taxonomic classification.</title>
        <authorList>
            <person name="Goeker M."/>
        </authorList>
    </citation>
    <scope>NUCLEOTIDE SEQUENCE [LARGE SCALE GENOMIC DNA]</scope>
    <source>
        <strain evidence="1 2">DSM 5391</strain>
    </source>
</reference>
<gene>
    <name evidence="1" type="ORF">HNR53_003151</name>
</gene>
<evidence type="ECO:0000313" key="2">
    <source>
        <dbReference type="Proteomes" id="UP000531594"/>
    </source>
</evidence>
<proteinExistence type="predicted"/>
<name>A0A7X0HV48_9BACI</name>
<protein>
    <submittedName>
        <fullName evidence="1">Chromatin segregation and condensation protein Rec8/ScpA/Scc1 (Kleisin family)</fullName>
    </submittedName>
</protein>
<comment type="caution">
    <text evidence="1">The sequence shown here is derived from an EMBL/GenBank/DDBJ whole genome shotgun (WGS) entry which is preliminary data.</text>
</comment>
<dbReference type="Proteomes" id="UP000531594">
    <property type="component" value="Unassembled WGS sequence"/>
</dbReference>
<accession>A0A7X0HV48</accession>
<dbReference type="RefSeq" id="WP_184527542.1">
    <property type="nucleotide sequence ID" value="NZ_JACHGK010000011.1"/>
</dbReference>
<dbReference type="AlphaFoldDB" id="A0A7X0HV48"/>